<evidence type="ECO:0000313" key="2">
    <source>
        <dbReference type="EMBL" id="KZT39950.1"/>
    </source>
</evidence>
<evidence type="ECO:0000313" key="3">
    <source>
        <dbReference type="Proteomes" id="UP000076798"/>
    </source>
</evidence>
<dbReference type="EMBL" id="KV428039">
    <property type="protein sequence ID" value="KZT39950.1"/>
    <property type="molecule type" value="Genomic_DNA"/>
</dbReference>
<keyword evidence="3" id="KW-1185">Reference proteome</keyword>
<organism evidence="2 3">
    <name type="scientific">Sistotremastrum suecicum HHB10207 ss-3</name>
    <dbReference type="NCBI Taxonomy" id="1314776"/>
    <lineage>
        <taxon>Eukaryota</taxon>
        <taxon>Fungi</taxon>
        <taxon>Dikarya</taxon>
        <taxon>Basidiomycota</taxon>
        <taxon>Agaricomycotina</taxon>
        <taxon>Agaricomycetes</taxon>
        <taxon>Sistotremastrales</taxon>
        <taxon>Sistotremastraceae</taxon>
        <taxon>Sistotremastrum</taxon>
    </lineage>
</organism>
<protein>
    <recommendedName>
        <fullName evidence="1">Fungal-type protein kinase domain-containing protein</fullName>
    </recommendedName>
</protein>
<name>A0A166EU47_9AGAM</name>
<dbReference type="InterPro" id="IPR040976">
    <property type="entry name" value="Pkinase_fungal"/>
</dbReference>
<dbReference type="Pfam" id="PF17667">
    <property type="entry name" value="Pkinase_fungal"/>
    <property type="match status" value="1"/>
</dbReference>
<reference evidence="2 3" key="1">
    <citation type="journal article" date="2016" name="Mol. Biol. Evol.">
        <title>Comparative Genomics of Early-Diverging Mushroom-Forming Fungi Provides Insights into the Origins of Lignocellulose Decay Capabilities.</title>
        <authorList>
            <person name="Nagy L.G."/>
            <person name="Riley R."/>
            <person name="Tritt A."/>
            <person name="Adam C."/>
            <person name="Daum C."/>
            <person name="Floudas D."/>
            <person name="Sun H."/>
            <person name="Yadav J.S."/>
            <person name="Pangilinan J."/>
            <person name="Larsson K.H."/>
            <person name="Matsuura K."/>
            <person name="Barry K."/>
            <person name="Labutti K."/>
            <person name="Kuo R."/>
            <person name="Ohm R.A."/>
            <person name="Bhattacharya S.S."/>
            <person name="Shirouzu T."/>
            <person name="Yoshinaga Y."/>
            <person name="Martin F.M."/>
            <person name="Grigoriev I.V."/>
            <person name="Hibbett D.S."/>
        </authorList>
    </citation>
    <scope>NUCLEOTIDE SEQUENCE [LARGE SCALE GENOMIC DNA]</scope>
    <source>
        <strain evidence="2 3">HHB10207 ss-3</strain>
    </source>
</reference>
<sequence>MSDNDPAAAKDRAIQNELYQHVAQSSQFLHHLYMQAGECKDLIEPVISRQYDRDQRRWKNWPEHCLDQDRLFESFQLLMSFCKDVEVTSISHINVSGHSNDPPRPLRPSNNQHCTLTCQRFWDTLSSSKFIPLALHARQVLSRWIFLKFFYGIFLSPSHIIFARFDRAGVILSEPLDLHEQPAELLKSIIGLVSLIRESLDTSLLYVDEQTLPVFRSPSNGYIAEELLHNNPALTGPGTRVFHVREKDRPDLKFVLKDWWHDNAAVDETDVCRTVSGLFGLPEYVSHWIVRDVDGRPQDTYFHEETLVPAELPENAERHSDEPYYEEGKVNYDLDLFDNPPHLPDIPAFADDVPFLPVPPLQDQCTAILTDFDNSILVSEIEPYATAHKALPGKERGTAIFMSALLLTLGFRDGSVVFDDLESFVWVLIFTAFWVDPPSSSSDDYGVWERSAECLIRNRLFPPGGIPSKDWLGTRKTSLLFHLAEKDDEPVIFYDETSRKYAGVIKQLSAYMFRCHFQRNSMKLSLGEDTYYIQVLQMFRDAILSLSSRRT</sequence>
<gene>
    <name evidence="2" type="ORF">SISSUDRAFT_1127670</name>
</gene>
<dbReference type="AlphaFoldDB" id="A0A166EU47"/>
<proteinExistence type="predicted"/>
<dbReference type="Proteomes" id="UP000076798">
    <property type="component" value="Unassembled WGS sequence"/>
</dbReference>
<feature type="domain" description="Fungal-type protein kinase" evidence="1">
    <location>
        <begin position="125"/>
        <end position="291"/>
    </location>
</feature>
<evidence type="ECO:0000259" key="1">
    <source>
        <dbReference type="Pfam" id="PF17667"/>
    </source>
</evidence>
<accession>A0A166EU47</accession>
<dbReference type="OrthoDB" id="5584477at2759"/>